<feature type="domain" description="Methyltransferase small" evidence="4">
    <location>
        <begin position="158"/>
        <end position="320"/>
    </location>
</feature>
<reference evidence="6" key="1">
    <citation type="journal article" date="2019" name="Int. J. Syst. Evol. Microbiol.">
        <title>The Global Catalogue of Microorganisms (GCM) 10K type strain sequencing project: providing services to taxonomists for standard genome sequencing and annotation.</title>
        <authorList>
            <consortium name="The Broad Institute Genomics Platform"/>
            <consortium name="The Broad Institute Genome Sequencing Center for Infectious Disease"/>
            <person name="Wu L."/>
            <person name="Ma J."/>
        </authorList>
    </citation>
    <scope>NUCLEOTIDE SEQUENCE [LARGE SCALE GENOMIC DNA]</scope>
    <source>
        <strain evidence="6">CCUG 62953</strain>
    </source>
</reference>
<evidence type="ECO:0000259" key="4">
    <source>
        <dbReference type="Pfam" id="PF05175"/>
    </source>
</evidence>
<evidence type="ECO:0000256" key="2">
    <source>
        <dbReference type="ARBA" id="ARBA00022679"/>
    </source>
</evidence>
<proteinExistence type="predicted"/>
<dbReference type="EC" id="2.1.1.172" evidence="5"/>
<dbReference type="EC" id="2.1.1.174" evidence="5"/>
<evidence type="ECO:0000313" key="6">
    <source>
        <dbReference type="Proteomes" id="UP001597135"/>
    </source>
</evidence>
<dbReference type="GO" id="GO:0052916">
    <property type="term" value="F:23S rRNA (guanine(1835)-N(2))-methyltransferase activity"/>
    <property type="evidence" value="ECO:0007669"/>
    <property type="project" value="UniProtKB-EC"/>
</dbReference>
<dbReference type="InterPro" id="IPR007848">
    <property type="entry name" value="Small_mtfrase_dom"/>
</dbReference>
<dbReference type="InterPro" id="IPR029063">
    <property type="entry name" value="SAM-dependent_MTases_sf"/>
</dbReference>
<evidence type="ECO:0000313" key="5">
    <source>
        <dbReference type="EMBL" id="MFD1341649.1"/>
    </source>
</evidence>
<protein>
    <submittedName>
        <fullName evidence="5">Class I SAM-dependent methyltransferase</fullName>
        <ecNumber evidence="5">2.1.1.172</ecNumber>
        <ecNumber evidence="5">2.1.1.174</ecNumber>
    </submittedName>
</protein>
<dbReference type="GO" id="GO:0052914">
    <property type="term" value="F:16S rRNA (guanine(1207)-N(2))-methyltransferase activity"/>
    <property type="evidence" value="ECO:0007669"/>
    <property type="project" value="UniProtKB-EC"/>
</dbReference>
<evidence type="ECO:0000256" key="3">
    <source>
        <dbReference type="ARBA" id="ARBA00022691"/>
    </source>
</evidence>
<evidence type="ECO:0000256" key="1">
    <source>
        <dbReference type="ARBA" id="ARBA00022603"/>
    </source>
</evidence>
<keyword evidence="3" id="KW-0949">S-adenosyl-L-methionine</keyword>
<name>A0ABW3ZF92_9RHOB</name>
<comment type="caution">
    <text evidence="5">The sequence shown here is derived from an EMBL/GenBank/DDBJ whole genome shotgun (WGS) entry which is preliminary data.</text>
</comment>
<dbReference type="RefSeq" id="WP_386801716.1">
    <property type="nucleotide sequence ID" value="NZ_JBHTMU010000005.1"/>
</dbReference>
<dbReference type="PANTHER" id="PTHR47816">
    <property type="entry name" value="RIBOSOMAL RNA SMALL SUBUNIT METHYLTRANSFERASE C"/>
    <property type="match status" value="1"/>
</dbReference>
<sequence>MAQSRLSYARETGALTLPDEGRIALFEPPADMLGDDLPRERCEVITRYATTDQALSSRGFATSRRPSGPYAAALVTLPRARALAEQLLAEAEAAAPGGLVVVDGAKTDGFDATLKALKKRLSLAGTVSKAHGKIAWFEAADALSDWLRPERQRIEGGFATAPGVFSADGVDPASEALAEALPDHVGDLVADLGAGWGYLSSRLLKDPALTRLFLVENDAVALDCAKDTLDDPRAEYHWADATRWTAPAPLDAVVMNPPFHQGRAADPGLGRAFIEAAARMLAPHGRVWLVANRHLPYEDVLDQCFGQHEETGGDRRFKILSASRPRRRR</sequence>
<dbReference type="CDD" id="cd02440">
    <property type="entry name" value="AdoMet_MTases"/>
    <property type="match status" value="1"/>
</dbReference>
<keyword evidence="1 5" id="KW-0489">Methyltransferase</keyword>
<dbReference type="Gene3D" id="3.40.50.150">
    <property type="entry name" value="Vaccinia Virus protein VP39"/>
    <property type="match status" value="2"/>
</dbReference>
<organism evidence="5 6">
    <name type="scientific">Litorisediminicola beolgyonensis</name>
    <dbReference type="NCBI Taxonomy" id="1173614"/>
    <lineage>
        <taxon>Bacteria</taxon>
        <taxon>Pseudomonadati</taxon>
        <taxon>Pseudomonadota</taxon>
        <taxon>Alphaproteobacteria</taxon>
        <taxon>Rhodobacterales</taxon>
        <taxon>Paracoccaceae</taxon>
        <taxon>Litorisediminicola</taxon>
    </lineage>
</organism>
<dbReference type="SUPFAM" id="SSF53335">
    <property type="entry name" value="S-adenosyl-L-methionine-dependent methyltransferases"/>
    <property type="match status" value="1"/>
</dbReference>
<dbReference type="Proteomes" id="UP001597135">
    <property type="component" value="Unassembled WGS sequence"/>
</dbReference>
<dbReference type="InterPro" id="IPR046977">
    <property type="entry name" value="RsmC/RlmG"/>
</dbReference>
<accession>A0ABW3ZF92</accession>
<dbReference type="EMBL" id="JBHTMU010000005">
    <property type="protein sequence ID" value="MFD1341649.1"/>
    <property type="molecule type" value="Genomic_DNA"/>
</dbReference>
<dbReference type="Pfam" id="PF05175">
    <property type="entry name" value="MTS"/>
    <property type="match status" value="1"/>
</dbReference>
<gene>
    <name evidence="5" type="ORF">ACFQ4E_04375</name>
</gene>
<keyword evidence="6" id="KW-1185">Reference proteome</keyword>
<dbReference type="PANTHER" id="PTHR47816:SF4">
    <property type="entry name" value="RIBOSOMAL RNA SMALL SUBUNIT METHYLTRANSFERASE C"/>
    <property type="match status" value="1"/>
</dbReference>
<keyword evidence="2 5" id="KW-0808">Transferase</keyword>